<reference evidence="2 3" key="1">
    <citation type="submission" date="2016-10" db="EMBL/GenBank/DDBJ databases">
        <title>Rhodobacter sp. LPB0142, isolated from sea water.</title>
        <authorList>
            <person name="Kim E."/>
            <person name="Yi H."/>
        </authorList>
    </citation>
    <scope>NUCLEOTIDE SEQUENCE [LARGE SCALE GENOMIC DNA]</scope>
    <source>
        <strain evidence="2 3">LPB0142</strain>
    </source>
</reference>
<dbReference type="KEGG" id="rhp:LPB142_12950"/>
<accession>A0A1D9ME23</accession>
<dbReference type="Proteomes" id="UP000176562">
    <property type="component" value="Chromosome"/>
</dbReference>
<evidence type="ECO:0000313" key="2">
    <source>
        <dbReference type="EMBL" id="AOZ70112.1"/>
    </source>
</evidence>
<proteinExistence type="predicted"/>
<dbReference type="EMBL" id="CP017781">
    <property type="protein sequence ID" value="AOZ70112.1"/>
    <property type="molecule type" value="Genomic_DNA"/>
</dbReference>
<evidence type="ECO:0000256" key="1">
    <source>
        <dbReference type="SAM" id="Phobius"/>
    </source>
</evidence>
<keyword evidence="1" id="KW-1133">Transmembrane helix</keyword>
<keyword evidence="1" id="KW-0812">Transmembrane</keyword>
<feature type="transmembrane region" description="Helical" evidence="1">
    <location>
        <begin position="44"/>
        <end position="65"/>
    </location>
</feature>
<feature type="transmembrane region" description="Helical" evidence="1">
    <location>
        <begin position="104"/>
        <end position="125"/>
    </location>
</feature>
<name>A0A1D9ME23_9RHOB</name>
<feature type="transmembrane region" description="Helical" evidence="1">
    <location>
        <begin position="72"/>
        <end position="92"/>
    </location>
</feature>
<gene>
    <name evidence="2" type="ORF">LPB142_12950</name>
</gene>
<protein>
    <submittedName>
        <fullName evidence="2">Uncharacterized protein</fullName>
    </submittedName>
</protein>
<evidence type="ECO:0000313" key="3">
    <source>
        <dbReference type="Proteomes" id="UP000176562"/>
    </source>
</evidence>
<keyword evidence="1" id="KW-0472">Membrane</keyword>
<dbReference type="AlphaFoldDB" id="A0A1D9ME23"/>
<dbReference type="RefSeq" id="WP_068764870.1">
    <property type="nucleotide sequence ID" value="NZ_CP017781.1"/>
</dbReference>
<sequence>MQDMPQAELDEILAERQKIFTPKWFMSLVSGRLSPGDTFWLGNYGVLLFVVPTVVLLAMLLAIAAPGQMAPILYAIALVAGLYRVAILRALISASVATPGPKAWRITGILWTAIEAAGLIGYAWMNLAA</sequence>
<organism evidence="2 3">
    <name type="scientific">Rhodobacter xanthinilyticus</name>
    <dbReference type="NCBI Taxonomy" id="1850250"/>
    <lineage>
        <taxon>Bacteria</taxon>
        <taxon>Pseudomonadati</taxon>
        <taxon>Pseudomonadota</taxon>
        <taxon>Alphaproteobacteria</taxon>
        <taxon>Rhodobacterales</taxon>
        <taxon>Rhodobacter group</taxon>
        <taxon>Rhodobacter</taxon>
    </lineage>
</organism>
<keyword evidence="3" id="KW-1185">Reference proteome</keyword>